<gene>
    <name evidence="1" type="ORF">V6N12_028502</name>
</gene>
<organism evidence="1 2">
    <name type="scientific">Hibiscus sabdariffa</name>
    <name type="common">roselle</name>
    <dbReference type="NCBI Taxonomy" id="183260"/>
    <lineage>
        <taxon>Eukaryota</taxon>
        <taxon>Viridiplantae</taxon>
        <taxon>Streptophyta</taxon>
        <taxon>Embryophyta</taxon>
        <taxon>Tracheophyta</taxon>
        <taxon>Spermatophyta</taxon>
        <taxon>Magnoliopsida</taxon>
        <taxon>eudicotyledons</taxon>
        <taxon>Gunneridae</taxon>
        <taxon>Pentapetalae</taxon>
        <taxon>rosids</taxon>
        <taxon>malvids</taxon>
        <taxon>Malvales</taxon>
        <taxon>Malvaceae</taxon>
        <taxon>Malvoideae</taxon>
        <taxon>Hibiscus</taxon>
    </lineage>
</organism>
<name>A0ABR2F616_9ROSI</name>
<dbReference type="EMBL" id="JBBPBM010000008">
    <property type="protein sequence ID" value="KAK8572449.1"/>
    <property type="molecule type" value="Genomic_DNA"/>
</dbReference>
<sequence length="135" mass="15595">MRNSIMGLLHNGRWETNPERLKFLFFKELNNHFASTPPIGPLELAVNFTKLSHEQCNVLEVEFSREKVRAVIWDSEGAKAQGPDGFTFEFFKKGWSFLQEDIMNFMTDFYHSGCLPKGVNSTFVVLITEGHFLFI</sequence>
<evidence type="ECO:0000313" key="2">
    <source>
        <dbReference type="Proteomes" id="UP001472677"/>
    </source>
</evidence>
<evidence type="ECO:0000313" key="1">
    <source>
        <dbReference type="EMBL" id="KAK8572449.1"/>
    </source>
</evidence>
<accession>A0ABR2F616</accession>
<comment type="caution">
    <text evidence="1">The sequence shown here is derived from an EMBL/GenBank/DDBJ whole genome shotgun (WGS) entry which is preliminary data.</text>
</comment>
<proteinExistence type="predicted"/>
<reference evidence="1 2" key="1">
    <citation type="journal article" date="2024" name="G3 (Bethesda)">
        <title>Genome assembly of Hibiscus sabdariffa L. provides insights into metabolisms of medicinal natural products.</title>
        <authorList>
            <person name="Kim T."/>
        </authorList>
    </citation>
    <scope>NUCLEOTIDE SEQUENCE [LARGE SCALE GENOMIC DNA]</scope>
    <source>
        <strain evidence="1">TK-2024</strain>
        <tissue evidence="1">Old leaves</tissue>
    </source>
</reference>
<keyword evidence="2" id="KW-1185">Reference proteome</keyword>
<dbReference type="Proteomes" id="UP001472677">
    <property type="component" value="Unassembled WGS sequence"/>
</dbReference>
<protein>
    <submittedName>
        <fullName evidence="1">Uncharacterized protein</fullName>
    </submittedName>
</protein>